<dbReference type="InterPro" id="IPR036188">
    <property type="entry name" value="FAD/NAD-bd_sf"/>
</dbReference>
<dbReference type="InterPro" id="IPR023753">
    <property type="entry name" value="FAD/NAD-binding_dom"/>
</dbReference>
<dbReference type="OrthoDB" id="9805710at2"/>
<evidence type="ECO:0000256" key="2">
    <source>
        <dbReference type="ARBA" id="ARBA00022630"/>
    </source>
</evidence>
<evidence type="ECO:0000256" key="6">
    <source>
        <dbReference type="ARBA" id="ARBA00023002"/>
    </source>
</evidence>
<keyword evidence="4" id="KW-0274">FAD</keyword>
<dbReference type="PANTHER" id="PTHR10632:SF2">
    <property type="entry name" value="SULFIDE:QUINONE OXIDOREDUCTASE, MITOCHONDRIAL"/>
    <property type="match status" value="1"/>
</dbReference>
<protein>
    <submittedName>
        <fullName evidence="8">Sulfide dehydrogenase [flavocytochrome c] flavoprotein chain</fullName>
    </submittedName>
</protein>
<organism evidence="8 9">
    <name type="scientific">Oceanobacillus oncorhynchi</name>
    <dbReference type="NCBI Taxonomy" id="545501"/>
    <lineage>
        <taxon>Bacteria</taxon>
        <taxon>Bacillati</taxon>
        <taxon>Bacillota</taxon>
        <taxon>Bacilli</taxon>
        <taxon>Bacillales</taxon>
        <taxon>Bacillaceae</taxon>
        <taxon>Oceanobacillus</taxon>
    </lineage>
</organism>
<dbReference type="AlphaFoldDB" id="A0A0A1MW19"/>
<dbReference type="Gene3D" id="3.50.50.60">
    <property type="entry name" value="FAD/NAD(P)-binding domain"/>
    <property type="match status" value="2"/>
</dbReference>
<dbReference type="STRING" id="545501.BN997_02925"/>
<keyword evidence="3" id="KW-0874">Quinone</keyword>
<dbReference type="Proteomes" id="UP000040453">
    <property type="component" value="Unassembled WGS sequence"/>
</dbReference>
<dbReference type="Pfam" id="PF07992">
    <property type="entry name" value="Pyr_redox_2"/>
    <property type="match status" value="1"/>
</dbReference>
<proteinExistence type="predicted"/>
<gene>
    <name evidence="8" type="primary">fccB</name>
    <name evidence="8" type="ORF">BN997_02925</name>
</gene>
<reference evidence="8 9" key="1">
    <citation type="submission" date="2014-11" db="EMBL/GenBank/DDBJ databases">
        <authorList>
            <person name="Urmite Genomes Urmite Genomes"/>
        </authorList>
    </citation>
    <scope>NUCLEOTIDE SEQUENCE [LARGE SCALE GENOMIC DNA]</scope>
    <source>
        <strain evidence="8 9">Oc5</strain>
    </source>
</reference>
<keyword evidence="9" id="KW-1185">Reference proteome</keyword>
<dbReference type="GO" id="GO:0070221">
    <property type="term" value="P:sulfide oxidation, using sulfide:quinone oxidoreductase"/>
    <property type="evidence" value="ECO:0007669"/>
    <property type="project" value="TreeGrafter"/>
</dbReference>
<evidence type="ECO:0000313" key="9">
    <source>
        <dbReference type="Proteomes" id="UP000040453"/>
    </source>
</evidence>
<keyword evidence="6" id="KW-0560">Oxidoreductase</keyword>
<dbReference type="PANTHER" id="PTHR10632">
    <property type="entry name" value="SULFIDE:QUINONE OXIDOREDUCTASE"/>
    <property type="match status" value="1"/>
</dbReference>
<dbReference type="FunFam" id="3.50.50.60:FF:000034">
    <property type="entry name" value="sulfide:quinone oxidoreductase, mitochondrial"/>
    <property type="match status" value="1"/>
</dbReference>
<dbReference type="GO" id="GO:0048038">
    <property type="term" value="F:quinone binding"/>
    <property type="evidence" value="ECO:0007669"/>
    <property type="project" value="UniProtKB-KW"/>
</dbReference>
<evidence type="ECO:0000256" key="4">
    <source>
        <dbReference type="ARBA" id="ARBA00022827"/>
    </source>
</evidence>
<keyword evidence="2" id="KW-0285">Flavoprotein</keyword>
<evidence type="ECO:0000313" key="8">
    <source>
        <dbReference type="EMBL" id="CEI83036.1"/>
    </source>
</evidence>
<name>A0A0A1MW19_9BACI</name>
<evidence type="ECO:0000256" key="5">
    <source>
        <dbReference type="ARBA" id="ARBA00022946"/>
    </source>
</evidence>
<accession>A0A0A1MW19</accession>
<evidence type="ECO:0000256" key="1">
    <source>
        <dbReference type="ARBA" id="ARBA00001974"/>
    </source>
</evidence>
<dbReference type="RefSeq" id="WP_042533217.1">
    <property type="nucleotide sequence ID" value="NZ_CAXOIH010000011.1"/>
</dbReference>
<dbReference type="GO" id="GO:0070224">
    <property type="term" value="F:sulfide:quinone oxidoreductase activity"/>
    <property type="evidence" value="ECO:0007669"/>
    <property type="project" value="TreeGrafter"/>
</dbReference>
<dbReference type="GO" id="GO:0071949">
    <property type="term" value="F:FAD binding"/>
    <property type="evidence" value="ECO:0007669"/>
    <property type="project" value="TreeGrafter"/>
</dbReference>
<evidence type="ECO:0000256" key="3">
    <source>
        <dbReference type="ARBA" id="ARBA00022719"/>
    </source>
</evidence>
<feature type="domain" description="FAD/NAD(P)-binding" evidence="7">
    <location>
        <begin position="8"/>
        <end position="125"/>
    </location>
</feature>
<comment type="cofactor">
    <cofactor evidence="1">
        <name>FAD</name>
        <dbReference type="ChEBI" id="CHEBI:57692"/>
    </cofactor>
</comment>
<evidence type="ECO:0000259" key="7">
    <source>
        <dbReference type="Pfam" id="PF07992"/>
    </source>
</evidence>
<sequence length="399" mass="44238">MSESKFSKIVIVGAGSAGISIASRIIRNAPYLKENIMIIDPSEDHYYQPLWTLVGGGQSKLEDSHRKQETLMPDGVQWIKENVTEFIPDTNSVITDAHSQINYDFLVVAAGIEIKWDRVKGLKEAIGKNGVCSNYSPEFVESTWENIRNFSGGNAIFTQPSTPIKCGGAPQKIMYLADDYFNKSSVRAKTNIQFISGTGNIFAVPTYAKTLEQVIDRKGIETTYMTDLIEIDGENKLAVFENIETNKKMEVNYDMIHVTPPMGAPSFIAASPLADAAGWVDVDPYTLQHKTFQNIFSAGDSSGLPTSKTGAAIRKQAPVVAENILSIMNGRQMKAKYDGYTSCPLVTGVNKLVMAEFDYDKNPQETFPIDQSKERSSMYIVKKNLLPIMYWNGMLKGTM</sequence>
<dbReference type="InterPro" id="IPR015904">
    <property type="entry name" value="Sulphide_quinone_reductase"/>
</dbReference>
<dbReference type="EMBL" id="CDGG01000001">
    <property type="protein sequence ID" value="CEI83036.1"/>
    <property type="molecule type" value="Genomic_DNA"/>
</dbReference>
<keyword evidence="5" id="KW-0809">Transit peptide</keyword>
<dbReference type="SUPFAM" id="SSF51905">
    <property type="entry name" value="FAD/NAD(P)-binding domain"/>
    <property type="match status" value="2"/>
</dbReference>